<dbReference type="Proteomes" id="UP000283745">
    <property type="component" value="Unassembled WGS sequence"/>
</dbReference>
<dbReference type="PANTHER" id="PTHR42948:SF1">
    <property type="entry name" value="TRANSPORTER"/>
    <property type="match status" value="1"/>
</dbReference>
<proteinExistence type="inferred from homology"/>
<evidence type="ECO:0000256" key="1">
    <source>
        <dbReference type="ARBA" id="ARBA00004141"/>
    </source>
</evidence>
<dbReference type="AlphaFoldDB" id="A0A414EPH9"/>
<evidence type="ECO:0000256" key="6">
    <source>
        <dbReference type="RuleBase" id="RU003732"/>
    </source>
</evidence>
<dbReference type="PROSITE" id="PS50267">
    <property type="entry name" value="NA_NEUROTRAN_SYMP_3"/>
    <property type="match status" value="1"/>
</dbReference>
<gene>
    <name evidence="7" type="ORF">DW740_05230</name>
</gene>
<comment type="similarity">
    <text evidence="6">Belongs to the sodium:neurotransmitter symporter (SNF) (TC 2.A.22) family.</text>
</comment>
<comment type="subcellular location">
    <subcellularLocation>
        <location evidence="1">Membrane</location>
        <topology evidence="1">Multi-pass membrane protein</topology>
    </subcellularLocation>
</comment>
<comment type="caution">
    <text evidence="7">The sequence shown here is derived from an EMBL/GenBank/DDBJ whole genome shotgun (WGS) entry which is preliminary data.</text>
</comment>
<evidence type="ECO:0000256" key="5">
    <source>
        <dbReference type="ARBA" id="ARBA00023136"/>
    </source>
</evidence>
<keyword evidence="5" id="KW-0472">Membrane</keyword>
<keyword evidence="6" id="KW-0769">Symport</keyword>
<dbReference type="PANTHER" id="PTHR42948">
    <property type="entry name" value="TRANSPORTER"/>
    <property type="match status" value="1"/>
</dbReference>
<reference evidence="7 8" key="1">
    <citation type="submission" date="2018-08" db="EMBL/GenBank/DDBJ databases">
        <title>A genome reference for cultivated species of the human gut microbiota.</title>
        <authorList>
            <person name="Zou Y."/>
            <person name="Xue W."/>
            <person name="Luo G."/>
        </authorList>
    </citation>
    <scope>NUCLEOTIDE SEQUENCE [LARGE SCALE GENOMIC DNA]</scope>
    <source>
        <strain evidence="7 8">AM28-23</strain>
    </source>
</reference>
<sequence>MLWQNRGGNFLKERETFGSRLGFILVSAGCAVGLGNVWKFPYMTGKYGGAAFILIYLVFLVLLGLPILVSEFAVGRSSRLSTARAFHKLEPEGSNFHKYSYMGMIGNYMLMMFYTMVAGWMMYYCYVMATGKLSGASSDEVSGFFSNLMTSTGTMTGWMIAAVLLAFGVCSLGLKNGIERITKVMMICLFALIVVLAVHSVTLDGAMEGVKFYLVPNLDNIREAGLGNVIFGALSQAFFTLSIGIGAMEIFGSYMGKECTLAGESVNILILDTFVALMAGLIIIPACFAFGVEPGAGPGLVFITLPNVFNQMAGGRLWGALFFLFMSFAALSTVIAVFENILSFAMDLWGWKRNKAVVFNIVLIIILSMPAILGFGPWSGIQILGEGTNIMDLEDFIISNNILPLGSVVFVIFCASKNGWGWDNFIKEANTGSGLKFPKFIRNYMLWVIPAVVAVIYLKGYYDMFRPKGMNYLVPWMIIGIAMLVLVGWISFGHSKKK</sequence>
<name>A0A414EPH9_9FIRM</name>
<evidence type="ECO:0000256" key="3">
    <source>
        <dbReference type="ARBA" id="ARBA00022692"/>
    </source>
</evidence>
<keyword evidence="2 6" id="KW-0813">Transport</keyword>
<dbReference type="InterPro" id="IPR037272">
    <property type="entry name" value="SNS_sf"/>
</dbReference>
<dbReference type="InterPro" id="IPR047218">
    <property type="entry name" value="YocR/YhdH-like"/>
</dbReference>
<dbReference type="GO" id="GO:0015293">
    <property type="term" value="F:symporter activity"/>
    <property type="evidence" value="ECO:0007669"/>
    <property type="project" value="UniProtKB-KW"/>
</dbReference>
<dbReference type="PROSITE" id="PS00610">
    <property type="entry name" value="NA_NEUROTRAN_SYMP_1"/>
    <property type="match status" value="1"/>
</dbReference>
<dbReference type="GO" id="GO:0016020">
    <property type="term" value="C:membrane"/>
    <property type="evidence" value="ECO:0007669"/>
    <property type="project" value="UniProtKB-SubCell"/>
</dbReference>
<dbReference type="RefSeq" id="WP_118039429.1">
    <property type="nucleotide sequence ID" value="NZ_CABJFK010000003.1"/>
</dbReference>
<evidence type="ECO:0000313" key="8">
    <source>
        <dbReference type="Proteomes" id="UP000283745"/>
    </source>
</evidence>
<evidence type="ECO:0000313" key="7">
    <source>
        <dbReference type="EMBL" id="RHE41030.1"/>
    </source>
</evidence>
<dbReference type="InterPro" id="IPR000175">
    <property type="entry name" value="Na/ntran_symport"/>
</dbReference>
<dbReference type="EMBL" id="QSKF01000003">
    <property type="protein sequence ID" value="RHE41030.1"/>
    <property type="molecule type" value="Genomic_DNA"/>
</dbReference>
<evidence type="ECO:0000256" key="4">
    <source>
        <dbReference type="ARBA" id="ARBA00022989"/>
    </source>
</evidence>
<accession>A0A414EPH9</accession>
<dbReference type="NCBIfam" id="NF037979">
    <property type="entry name" value="Na_transp"/>
    <property type="match status" value="1"/>
</dbReference>
<dbReference type="CDD" id="cd10336">
    <property type="entry name" value="SLC6sbd_Tyt1-Like"/>
    <property type="match status" value="1"/>
</dbReference>
<keyword evidence="4" id="KW-1133">Transmembrane helix</keyword>
<organism evidence="7 8">
    <name type="scientific">Blautia obeum</name>
    <dbReference type="NCBI Taxonomy" id="40520"/>
    <lineage>
        <taxon>Bacteria</taxon>
        <taxon>Bacillati</taxon>
        <taxon>Bacillota</taxon>
        <taxon>Clostridia</taxon>
        <taxon>Lachnospirales</taxon>
        <taxon>Lachnospiraceae</taxon>
        <taxon>Blautia</taxon>
    </lineage>
</organism>
<dbReference type="SUPFAM" id="SSF161070">
    <property type="entry name" value="SNF-like"/>
    <property type="match status" value="1"/>
</dbReference>
<dbReference type="Pfam" id="PF00209">
    <property type="entry name" value="SNF"/>
    <property type="match status" value="2"/>
</dbReference>
<dbReference type="PRINTS" id="PR00176">
    <property type="entry name" value="NANEUSMPORT"/>
</dbReference>
<evidence type="ECO:0000256" key="2">
    <source>
        <dbReference type="ARBA" id="ARBA00022448"/>
    </source>
</evidence>
<keyword evidence="3 6" id="KW-0812">Transmembrane</keyword>
<protein>
    <recommendedName>
        <fullName evidence="6">Transporter</fullName>
    </recommendedName>
</protein>